<dbReference type="AlphaFoldDB" id="A0A5M8PMC3"/>
<dbReference type="PRINTS" id="PR00792">
    <property type="entry name" value="PEPSIN"/>
</dbReference>
<evidence type="ECO:0008006" key="4">
    <source>
        <dbReference type="Google" id="ProtNLM"/>
    </source>
</evidence>
<dbReference type="SUPFAM" id="SSF50630">
    <property type="entry name" value="Acid proteases"/>
    <property type="match status" value="1"/>
</dbReference>
<keyword evidence="1" id="KW-0812">Transmembrane</keyword>
<evidence type="ECO:0000313" key="2">
    <source>
        <dbReference type="EMBL" id="KAA6410645.1"/>
    </source>
</evidence>
<gene>
    <name evidence="2" type="ORF">FRX48_06068</name>
</gene>
<evidence type="ECO:0000256" key="1">
    <source>
        <dbReference type="SAM" id="Phobius"/>
    </source>
</evidence>
<evidence type="ECO:0000313" key="3">
    <source>
        <dbReference type="Proteomes" id="UP000324767"/>
    </source>
</evidence>
<dbReference type="EMBL" id="VXIT01000009">
    <property type="protein sequence ID" value="KAA6410645.1"/>
    <property type="molecule type" value="Genomic_DNA"/>
</dbReference>
<name>A0A5M8PMC3_9LECA</name>
<dbReference type="OrthoDB" id="4074350at2759"/>
<proteinExistence type="predicted"/>
<protein>
    <recommendedName>
        <fullName evidence="4">Acid protease</fullName>
    </recommendedName>
</protein>
<dbReference type="GO" id="GO:0006508">
    <property type="term" value="P:proteolysis"/>
    <property type="evidence" value="ECO:0007669"/>
    <property type="project" value="InterPro"/>
</dbReference>
<accession>A0A5M8PMC3</accession>
<dbReference type="GO" id="GO:0004190">
    <property type="term" value="F:aspartic-type endopeptidase activity"/>
    <property type="evidence" value="ECO:0007669"/>
    <property type="project" value="InterPro"/>
</dbReference>
<keyword evidence="1" id="KW-0472">Membrane</keyword>
<reference evidence="2 3" key="1">
    <citation type="submission" date="2019-09" db="EMBL/GenBank/DDBJ databases">
        <title>The hologenome of the rock-dwelling lichen Lasallia pustulata.</title>
        <authorList>
            <person name="Greshake Tzovaras B."/>
            <person name="Segers F."/>
            <person name="Bicker A."/>
            <person name="Dal Grande F."/>
            <person name="Otte J."/>
            <person name="Hankeln T."/>
            <person name="Schmitt I."/>
            <person name="Ebersberger I."/>
        </authorList>
    </citation>
    <scope>NUCLEOTIDE SEQUENCE [LARGE SCALE GENOMIC DNA]</scope>
    <source>
        <strain evidence="2">A1-1</strain>
    </source>
</reference>
<feature type="transmembrane region" description="Helical" evidence="1">
    <location>
        <begin position="352"/>
        <end position="374"/>
    </location>
</feature>
<keyword evidence="1" id="KW-1133">Transmembrane helix</keyword>
<dbReference type="Gene3D" id="2.40.70.10">
    <property type="entry name" value="Acid Proteases"/>
    <property type="match status" value="2"/>
</dbReference>
<organism evidence="2 3">
    <name type="scientific">Lasallia pustulata</name>
    <dbReference type="NCBI Taxonomy" id="136370"/>
    <lineage>
        <taxon>Eukaryota</taxon>
        <taxon>Fungi</taxon>
        <taxon>Dikarya</taxon>
        <taxon>Ascomycota</taxon>
        <taxon>Pezizomycotina</taxon>
        <taxon>Lecanoromycetes</taxon>
        <taxon>OSLEUM clade</taxon>
        <taxon>Umbilicariomycetidae</taxon>
        <taxon>Umbilicariales</taxon>
        <taxon>Umbilicariaceae</taxon>
        <taxon>Lasallia</taxon>
    </lineage>
</organism>
<dbReference type="Proteomes" id="UP000324767">
    <property type="component" value="Unassembled WGS sequence"/>
</dbReference>
<sequence>MPAPVVIPPSQDWDGNDGPWSSFTLQVGTPAQDVKVFVSTAGFQTWVVLPQGCTASDPADCSTLRGGEFLTNQSTTWALRNGSVNGFFELGIEKNLGYTGNGEFGYDTVALGWQGSGGPSLQQQIVAGIATKGFYLGLFGLNPRPTNFSNFDDPVPSFMTNLKTGNQYRFNKVLASLTLGGYDTSRFIPNDVSFPFNEEDIRDLTFEESFGIHWNDTVQAYLVDDALHASLLAKNANVTFALSNSSIGHTVDITLPYAAFDLTAEYPLMPTASRYFPLMRAANDTQYTLGRTFLQEAYLIADYERRNFSVSQCAWNADPQQHIMTITSASDQGPPPTQSIPRPHTLAKGATAGAVIGGVVVLTAFILLFYFYCLKPYHQRYRSRGPEELHEKGSNIVDPREHELDAQESLDRVHEFDAQDQTRNELDALDQSRFELDPANSVIPELDVCVAMPPRHELEAEVSVYELPTSEMSPSCTKPALAATMEQDTELELGPWVHQMDEQILNVASTDL</sequence>
<dbReference type="InterPro" id="IPR021109">
    <property type="entry name" value="Peptidase_aspartic_dom_sf"/>
</dbReference>
<comment type="caution">
    <text evidence="2">The sequence shown here is derived from an EMBL/GenBank/DDBJ whole genome shotgun (WGS) entry which is preliminary data.</text>
</comment>
<dbReference type="InterPro" id="IPR001461">
    <property type="entry name" value="Aspartic_peptidase_A1"/>
</dbReference>